<evidence type="ECO:0000259" key="10">
    <source>
        <dbReference type="PROSITE" id="PS50109"/>
    </source>
</evidence>
<dbReference type="InterPro" id="IPR005467">
    <property type="entry name" value="His_kinase_dom"/>
</dbReference>
<dbReference type="GO" id="GO:0000155">
    <property type="term" value="F:phosphorelay sensor kinase activity"/>
    <property type="evidence" value="ECO:0007669"/>
    <property type="project" value="InterPro"/>
</dbReference>
<dbReference type="Pfam" id="PF00512">
    <property type="entry name" value="HisKA"/>
    <property type="match status" value="1"/>
</dbReference>
<evidence type="ECO:0000256" key="2">
    <source>
        <dbReference type="ARBA" id="ARBA00004508"/>
    </source>
</evidence>
<evidence type="ECO:0000256" key="4">
    <source>
        <dbReference type="ARBA" id="ARBA00022553"/>
    </source>
</evidence>
<dbReference type="SUPFAM" id="SSF55785">
    <property type="entry name" value="PYP-like sensor domain (PAS domain)"/>
    <property type="match status" value="1"/>
</dbReference>
<keyword evidence="4" id="KW-0597">Phosphoprotein</keyword>
<geneLocation type="plastid" evidence="12"/>
<keyword evidence="9" id="KW-0472">Membrane</keyword>
<feature type="domain" description="Histidine kinase" evidence="10">
    <location>
        <begin position="215"/>
        <end position="444"/>
    </location>
</feature>
<gene>
    <name evidence="12" type="primary">dfr</name>
    <name evidence="12" type="ORF">Thor_098</name>
</gene>
<organism evidence="12">
    <name type="scientific">Thorea hispida</name>
    <dbReference type="NCBI Taxonomy" id="202687"/>
    <lineage>
        <taxon>Eukaryota</taxon>
        <taxon>Rhodophyta</taxon>
        <taxon>Florideophyceae</taxon>
        <taxon>Nemaliophycidae</taxon>
        <taxon>Thoreales</taxon>
        <taxon>Thoreaceae</taxon>
        <taxon>Thorea</taxon>
    </lineage>
</organism>
<dbReference type="PANTHER" id="PTHR43711:SF13">
    <property type="entry name" value="DRUG SENSORY PROTEIN A"/>
    <property type="match status" value="1"/>
</dbReference>
<dbReference type="Gene3D" id="1.10.287.130">
    <property type="match status" value="1"/>
</dbReference>
<dbReference type="SMART" id="SM00387">
    <property type="entry name" value="HATPase_c"/>
    <property type="match status" value="1"/>
</dbReference>
<evidence type="ECO:0000256" key="5">
    <source>
        <dbReference type="ARBA" id="ARBA00022679"/>
    </source>
</evidence>
<dbReference type="AlphaFoldDB" id="A0A1C9CAH5"/>
<keyword evidence="9" id="KW-0812">Transmembrane</keyword>
<dbReference type="CDD" id="cd00082">
    <property type="entry name" value="HisKA"/>
    <property type="match status" value="1"/>
</dbReference>
<dbReference type="InterPro" id="IPR035965">
    <property type="entry name" value="PAS-like_dom_sf"/>
</dbReference>
<dbReference type="InterPro" id="IPR000014">
    <property type="entry name" value="PAS"/>
</dbReference>
<dbReference type="CDD" id="cd06225">
    <property type="entry name" value="HAMP"/>
    <property type="match status" value="1"/>
</dbReference>
<dbReference type="InterPro" id="IPR003661">
    <property type="entry name" value="HisK_dim/P_dom"/>
</dbReference>
<evidence type="ECO:0000313" key="12">
    <source>
        <dbReference type="EMBL" id="AOM65390.1"/>
    </source>
</evidence>
<dbReference type="RefSeq" id="YP_009296455.1">
    <property type="nucleotide sequence ID" value="NC_031171.1"/>
</dbReference>
<evidence type="ECO:0000256" key="3">
    <source>
        <dbReference type="ARBA" id="ARBA00012438"/>
    </source>
</evidence>
<dbReference type="InterPro" id="IPR004358">
    <property type="entry name" value="Sig_transdc_His_kin-like_C"/>
</dbReference>
<dbReference type="GeneID" id="29072795"/>
<feature type="transmembrane region" description="Helical" evidence="9">
    <location>
        <begin position="6"/>
        <end position="24"/>
    </location>
</feature>
<keyword evidence="12" id="KW-0934">Plastid</keyword>
<comment type="catalytic activity">
    <reaction evidence="1">
        <text>ATP + protein L-histidine = ADP + protein N-phospho-L-histidine.</text>
        <dbReference type="EC" id="2.7.13.3"/>
    </reaction>
</comment>
<dbReference type="SUPFAM" id="SSF55874">
    <property type="entry name" value="ATPase domain of HSP90 chaperone/DNA topoisomerase II/histidine kinase"/>
    <property type="match status" value="1"/>
</dbReference>
<keyword evidence="9" id="KW-1133">Transmembrane helix</keyword>
<evidence type="ECO:0000259" key="11">
    <source>
        <dbReference type="PROSITE" id="PS50112"/>
    </source>
</evidence>
<dbReference type="InterPro" id="IPR036097">
    <property type="entry name" value="HisK_dim/P_sf"/>
</dbReference>
<dbReference type="InterPro" id="IPR036890">
    <property type="entry name" value="HATPase_C_sf"/>
</dbReference>
<feature type="domain" description="PAS" evidence="11">
    <location>
        <begin position="79"/>
        <end position="149"/>
    </location>
</feature>
<keyword evidence="7" id="KW-0902">Two-component regulatory system</keyword>
<dbReference type="SUPFAM" id="SSF47384">
    <property type="entry name" value="Homodimeric domain of signal transducing histidine kinase"/>
    <property type="match status" value="1"/>
</dbReference>
<dbReference type="Gene3D" id="3.30.565.10">
    <property type="entry name" value="Histidine kinase-like ATPase, C-terminal domain"/>
    <property type="match status" value="1"/>
</dbReference>
<dbReference type="GO" id="GO:0031969">
    <property type="term" value="C:chloroplast membrane"/>
    <property type="evidence" value="ECO:0007669"/>
    <property type="project" value="UniProtKB-SubCell"/>
</dbReference>
<keyword evidence="6 12" id="KW-0418">Kinase</keyword>
<evidence type="ECO:0000256" key="8">
    <source>
        <dbReference type="ARBA" id="ARBA00069102"/>
    </source>
</evidence>
<accession>A0A1C9CAH5</accession>
<dbReference type="PROSITE" id="PS50112">
    <property type="entry name" value="PAS"/>
    <property type="match status" value="1"/>
</dbReference>
<evidence type="ECO:0000256" key="9">
    <source>
        <dbReference type="SAM" id="Phobius"/>
    </source>
</evidence>
<dbReference type="InterPro" id="IPR003594">
    <property type="entry name" value="HATPase_dom"/>
</dbReference>
<proteinExistence type="predicted"/>
<dbReference type="Gene3D" id="3.30.450.20">
    <property type="entry name" value="PAS domain"/>
    <property type="match status" value="1"/>
</dbReference>
<evidence type="ECO:0000256" key="6">
    <source>
        <dbReference type="ARBA" id="ARBA00022777"/>
    </source>
</evidence>
<reference evidence="12" key="1">
    <citation type="journal article" date="2018" name="PLoS ONE">
        <title>Plastid genome analysis of three Nemaliophycidae red algal species suggests environmental adaptation for iron limited habitats.</title>
        <authorList>
            <person name="Cho C.H."/>
            <person name="Choi J.W."/>
            <person name="Lam D.W."/>
            <person name="Kim K.M."/>
            <person name="Yoon H.S."/>
        </authorList>
    </citation>
    <scope>NUCLEOTIDE SEQUENCE</scope>
</reference>
<dbReference type="PROSITE" id="PS50109">
    <property type="entry name" value="HIS_KIN"/>
    <property type="match status" value="1"/>
</dbReference>
<dbReference type="CDD" id="cd00130">
    <property type="entry name" value="PAS"/>
    <property type="match status" value="1"/>
</dbReference>
<dbReference type="PANTHER" id="PTHR43711">
    <property type="entry name" value="TWO-COMPONENT HISTIDINE KINASE"/>
    <property type="match status" value="1"/>
</dbReference>
<dbReference type="Pfam" id="PF02518">
    <property type="entry name" value="HATPase_c"/>
    <property type="match status" value="1"/>
</dbReference>
<dbReference type="PRINTS" id="PR00344">
    <property type="entry name" value="BCTRLSENSOR"/>
</dbReference>
<dbReference type="EC" id="2.7.13.3" evidence="3"/>
<protein>
    <recommendedName>
        <fullName evidence="8">Uncharacterized sensor-like histidine kinase ycf26</fullName>
        <ecNumber evidence="3">2.7.13.3</ecNumber>
    </recommendedName>
</protein>
<dbReference type="EMBL" id="KX284714">
    <property type="protein sequence ID" value="AOM65390.1"/>
    <property type="molecule type" value="Genomic_DNA"/>
</dbReference>
<dbReference type="FunFam" id="1.10.287.130:FF:000001">
    <property type="entry name" value="Two-component sensor histidine kinase"/>
    <property type="match status" value="1"/>
</dbReference>
<keyword evidence="5" id="KW-0808">Transferase</keyword>
<dbReference type="InterPro" id="IPR050736">
    <property type="entry name" value="Sensor_HK_Regulatory"/>
</dbReference>
<evidence type="ECO:0000256" key="7">
    <source>
        <dbReference type="ARBA" id="ARBA00023012"/>
    </source>
</evidence>
<name>A0A1C9CAH5_9FLOR</name>
<evidence type="ECO:0000256" key="1">
    <source>
        <dbReference type="ARBA" id="ARBA00000085"/>
    </source>
</evidence>
<sequence length="444" mass="51348">MIYVIWLFILVIFGSSMLVVYLYIQHLTIAFDYVASGNFHISVKLPLLGKLGDLILSFNNMVQKLKTLERKNQEHLIAEQSKLETFVSILTEAAILLDENLRIVFFNQAAIKTFKYFNNCIIGVPIFDYLPYDLNNKLIQILNKMVNESSSNSIRVYTQKTFTIFDRKIEKTLRFKLTTILDRHRKILIGIAIIVQDITYEVKNSEAGRAQFIGHVSHELRTPLFNIQSFLETLLEYNHILTNKQKIEFLTIANRETTRLSYLVNDILDLSRLESDSQYPTDYVDLETVVRSVIQASQIVAFNQKIQLIFQRELKAFITKGSYNLLVQVLSNLISNAIKFTPIDGRVVLKVYLITGNSISNRLVNKYNKVRIEIIDEGTGIGEFDQSRIFDRFFRVDNEVRSLDGTGLGLSIVKKIIERHSSHIYLYSELDIGSSFWFDLFLYS</sequence>
<comment type="subcellular location">
    <subcellularLocation>
        <location evidence="2">Plastid</location>
        <location evidence="2">Chloroplast membrane</location>
        <topology evidence="2">Multi-pass membrane protein</topology>
    </subcellularLocation>
</comment>
<dbReference type="SMART" id="SM00388">
    <property type="entry name" value="HisKA"/>
    <property type="match status" value="1"/>
</dbReference>